<gene>
    <name evidence="2" type="ORF">PCON_07384</name>
</gene>
<feature type="compositionally biased region" description="Acidic residues" evidence="1">
    <location>
        <begin position="33"/>
        <end position="44"/>
    </location>
</feature>
<protein>
    <recommendedName>
        <fullName evidence="4">DUF2461 domain-containing protein</fullName>
    </recommendedName>
</protein>
<evidence type="ECO:0000256" key="1">
    <source>
        <dbReference type="SAM" id="MobiDB-lite"/>
    </source>
</evidence>
<keyword evidence="3" id="KW-1185">Reference proteome</keyword>
<proteinExistence type="predicted"/>
<dbReference type="OMA" id="GVMEPFV"/>
<name>U4KZB5_PYROM</name>
<dbReference type="eggNOG" id="ENOG502RKMH">
    <property type="taxonomic scope" value="Eukaryota"/>
</dbReference>
<dbReference type="NCBIfam" id="TIGR02453">
    <property type="entry name" value="TIGR02453 family protein"/>
    <property type="match status" value="1"/>
</dbReference>
<dbReference type="STRING" id="1076935.U4KZB5"/>
<evidence type="ECO:0000313" key="2">
    <source>
        <dbReference type="EMBL" id="CCX07795.1"/>
    </source>
</evidence>
<feature type="region of interest" description="Disordered" evidence="1">
    <location>
        <begin position="1"/>
        <end position="111"/>
    </location>
</feature>
<sequence>MPAKSSKPKPIASRQSVRRKAHPTKSPYFEHPSEDDIVDDDGEHSDDAQSDSGSDFREDNAATVSDTGVEKAKVNGDANKSKKRGRASSSAKPSKKSSAPKKKKNDDGVIFIPYRTPSPGGIDYADDQIHPNTLKFLEDLAENNDRNWLREHDSFYRAGKADFEKFVEYMNATIPERVDDTIPELPIKDLVFRIYRDIRFSNDLTPYKTHFSAAWSRTGRKGPYACYYLQIKPGQSLAGGGLWHPPSNALNLIRRSIDKHPERIKSVITDKEFVAEFFGSKGSGKKDERDEASIVSLFVDKNSGDALKTAPKNYPKDHANISLLRLKSFTISKSFTDTEVLSSDFGEKACKAFGRLEPLITYLNDCVMPDLNGDDESSDEHAD</sequence>
<reference evidence="2 3" key="1">
    <citation type="journal article" date="2013" name="PLoS Genet.">
        <title>The genome and development-dependent transcriptomes of Pyronema confluens: a window into fungal evolution.</title>
        <authorList>
            <person name="Traeger S."/>
            <person name="Altegoer F."/>
            <person name="Freitag M."/>
            <person name="Gabaldon T."/>
            <person name="Kempken F."/>
            <person name="Kumar A."/>
            <person name="Marcet-Houben M."/>
            <person name="Poggeler S."/>
            <person name="Stajich J.E."/>
            <person name="Nowrousian M."/>
        </authorList>
    </citation>
    <scope>NUCLEOTIDE SEQUENCE [LARGE SCALE GENOMIC DNA]</scope>
    <source>
        <strain evidence="3">CBS 100304</strain>
        <tissue evidence="2">Vegetative mycelium</tissue>
    </source>
</reference>
<evidence type="ECO:0000313" key="3">
    <source>
        <dbReference type="Proteomes" id="UP000018144"/>
    </source>
</evidence>
<dbReference type="Proteomes" id="UP000018144">
    <property type="component" value="Unassembled WGS sequence"/>
</dbReference>
<dbReference type="PANTHER" id="PTHR36452:SF1">
    <property type="entry name" value="DUF2461 DOMAIN-CONTAINING PROTEIN"/>
    <property type="match status" value="1"/>
</dbReference>
<feature type="compositionally biased region" description="Basic residues" evidence="1">
    <location>
        <begin position="93"/>
        <end position="103"/>
    </location>
</feature>
<dbReference type="Pfam" id="PF09365">
    <property type="entry name" value="DUF2461"/>
    <property type="match status" value="1"/>
</dbReference>
<evidence type="ECO:0008006" key="4">
    <source>
        <dbReference type="Google" id="ProtNLM"/>
    </source>
</evidence>
<dbReference type="OrthoDB" id="2537769at2759"/>
<dbReference type="PANTHER" id="PTHR36452">
    <property type="entry name" value="CHROMOSOME 12, WHOLE GENOME SHOTGUN SEQUENCE"/>
    <property type="match status" value="1"/>
</dbReference>
<dbReference type="InterPro" id="IPR012808">
    <property type="entry name" value="CHP02453"/>
</dbReference>
<dbReference type="AlphaFoldDB" id="U4KZB5"/>
<organism evidence="2 3">
    <name type="scientific">Pyronema omphalodes (strain CBS 100304)</name>
    <name type="common">Pyronema confluens</name>
    <dbReference type="NCBI Taxonomy" id="1076935"/>
    <lineage>
        <taxon>Eukaryota</taxon>
        <taxon>Fungi</taxon>
        <taxon>Dikarya</taxon>
        <taxon>Ascomycota</taxon>
        <taxon>Pezizomycotina</taxon>
        <taxon>Pezizomycetes</taxon>
        <taxon>Pezizales</taxon>
        <taxon>Pyronemataceae</taxon>
        <taxon>Pyronema</taxon>
    </lineage>
</organism>
<accession>U4KZB5</accession>
<dbReference type="EMBL" id="HF935375">
    <property type="protein sequence ID" value="CCX07795.1"/>
    <property type="molecule type" value="Genomic_DNA"/>
</dbReference>